<name>D6TST6_KTERA</name>
<dbReference type="STRING" id="485913.Krac_4454"/>
<dbReference type="Pfam" id="PF02583">
    <property type="entry name" value="Trns_repr_metal"/>
    <property type="match status" value="1"/>
</dbReference>
<sequence>MHTHTDDTLNRLNEIEQRVSVIRKMVEEDVYCVDILRQAYEIRKAIEDLEDNILQGHLKGCVPEGIKEGKLEAVQQELLQLYSMVGNR</sequence>
<accession>D6TST6</accession>
<dbReference type="Gene3D" id="1.20.58.1000">
    <property type="entry name" value="Metal-sensitive repressor, helix protomer"/>
    <property type="match status" value="1"/>
</dbReference>
<proteinExistence type="predicted"/>
<organism evidence="1 2">
    <name type="scientific">Ktedonobacter racemifer DSM 44963</name>
    <dbReference type="NCBI Taxonomy" id="485913"/>
    <lineage>
        <taxon>Bacteria</taxon>
        <taxon>Bacillati</taxon>
        <taxon>Chloroflexota</taxon>
        <taxon>Ktedonobacteria</taxon>
        <taxon>Ktedonobacterales</taxon>
        <taxon>Ktedonobacteraceae</taxon>
        <taxon>Ktedonobacter</taxon>
    </lineage>
</organism>
<dbReference type="InterPro" id="IPR003735">
    <property type="entry name" value="Metal_Tscrpt_repr"/>
</dbReference>
<dbReference type="Proteomes" id="UP000004508">
    <property type="component" value="Unassembled WGS sequence"/>
</dbReference>
<dbReference type="GO" id="GO:0003677">
    <property type="term" value="F:DNA binding"/>
    <property type="evidence" value="ECO:0007669"/>
    <property type="project" value="InterPro"/>
</dbReference>
<dbReference type="PANTHER" id="PTHR33677:SF3">
    <property type="entry name" value="COPPER-SENSING TRANSCRIPTIONAL REPRESSOR RICR"/>
    <property type="match status" value="1"/>
</dbReference>
<keyword evidence="2" id="KW-1185">Reference proteome</keyword>
<comment type="caution">
    <text evidence="1">The sequence shown here is derived from an EMBL/GenBank/DDBJ whole genome shotgun (WGS) entry which is preliminary data.</text>
</comment>
<dbReference type="GO" id="GO:0046872">
    <property type="term" value="F:metal ion binding"/>
    <property type="evidence" value="ECO:0007669"/>
    <property type="project" value="InterPro"/>
</dbReference>
<dbReference type="eggNOG" id="COG1937">
    <property type="taxonomic scope" value="Bacteria"/>
</dbReference>
<dbReference type="InterPro" id="IPR038390">
    <property type="entry name" value="Metal_Tscrpt_repr_sf"/>
</dbReference>
<protein>
    <recommendedName>
        <fullName evidence="3">Metal-sensitive transcriptional regulator</fullName>
    </recommendedName>
</protein>
<reference evidence="1 2" key="1">
    <citation type="journal article" date="2011" name="Stand. Genomic Sci.">
        <title>Non-contiguous finished genome sequence and contextual data of the filamentous soil bacterium Ktedonobacter racemifer type strain (SOSP1-21).</title>
        <authorList>
            <person name="Chang Y.J."/>
            <person name="Land M."/>
            <person name="Hauser L."/>
            <person name="Chertkov O."/>
            <person name="Del Rio T.G."/>
            <person name="Nolan M."/>
            <person name="Copeland A."/>
            <person name="Tice H."/>
            <person name="Cheng J.F."/>
            <person name="Lucas S."/>
            <person name="Han C."/>
            <person name="Goodwin L."/>
            <person name="Pitluck S."/>
            <person name="Ivanova N."/>
            <person name="Ovchinikova G."/>
            <person name="Pati A."/>
            <person name="Chen A."/>
            <person name="Palaniappan K."/>
            <person name="Mavromatis K."/>
            <person name="Liolios K."/>
            <person name="Brettin T."/>
            <person name="Fiebig A."/>
            <person name="Rohde M."/>
            <person name="Abt B."/>
            <person name="Goker M."/>
            <person name="Detter J.C."/>
            <person name="Woyke T."/>
            <person name="Bristow J."/>
            <person name="Eisen J.A."/>
            <person name="Markowitz V."/>
            <person name="Hugenholtz P."/>
            <person name="Kyrpides N.C."/>
            <person name="Klenk H.P."/>
            <person name="Lapidus A."/>
        </authorList>
    </citation>
    <scope>NUCLEOTIDE SEQUENCE [LARGE SCALE GENOMIC DNA]</scope>
    <source>
        <strain evidence="2">DSM 44963</strain>
    </source>
</reference>
<dbReference type="FunCoup" id="D6TST6">
    <property type="interactions" value="225"/>
</dbReference>
<dbReference type="CDD" id="cd10151">
    <property type="entry name" value="TthCsoR-like_DUF156"/>
    <property type="match status" value="1"/>
</dbReference>
<dbReference type="InParanoid" id="D6TST6"/>
<evidence type="ECO:0000313" key="2">
    <source>
        <dbReference type="Proteomes" id="UP000004508"/>
    </source>
</evidence>
<gene>
    <name evidence="1" type="ORF">Krac_4454</name>
</gene>
<evidence type="ECO:0008006" key="3">
    <source>
        <dbReference type="Google" id="ProtNLM"/>
    </source>
</evidence>
<dbReference type="RefSeq" id="WP_007914228.1">
    <property type="nucleotide sequence ID" value="NZ_ADVG01000003.1"/>
</dbReference>
<dbReference type="GO" id="GO:0045892">
    <property type="term" value="P:negative regulation of DNA-templated transcription"/>
    <property type="evidence" value="ECO:0007669"/>
    <property type="project" value="UniProtKB-ARBA"/>
</dbReference>
<dbReference type="PANTHER" id="PTHR33677">
    <property type="entry name" value="TRANSCRIPTIONAL REPRESSOR FRMR-RELATED"/>
    <property type="match status" value="1"/>
</dbReference>
<dbReference type="EMBL" id="ADVG01000003">
    <property type="protein sequence ID" value="EFH83487.1"/>
    <property type="molecule type" value="Genomic_DNA"/>
</dbReference>
<dbReference type="OrthoDB" id="9811244at2"/>
<evidence type="ECO:0000313" key="1">
    <source>
        <dbReference type="EMBL" id="EFH83487.1"/>
    </source>
</evidence>
<dbReference type="AlphaFoldDB" id="D6TST6"/>